<comment type="similarity">
    <text evidence="2">Belongs to the chromate ion transporter (CHR) (TC 2.A.51) family.</text>
</comment>
<dbReference type="PANTHER" id="PTHR43663">
    <property type="entry name" value="CHROMATE TRANSPORT PROTEIN-RELATED"/>
    <property type="match status" value="1"/>
</dbReference>
<gene>
    <name evidence="8" type="ORF">EV215_0060</name>
</gene>
<evidence type="ECO:0000256" key="3">
    <source>
        <dbReference type="ARBA" id="ARBA00022475"/>
    </source>
</evidence>
<accession>A0AA46E078</accession>
<proteinExistence type="inferred from homology"/>
<evidence type="ECO:0000256" key="7">
    <source>
        <dbReference type="SAM" id="Phobius"/>
    </source>
</evidence>
<comment type="caution">
    <text evidence="8">The sequence shown here is derived from an EMBL/GenBank/DDBJ whole genome shotgun (WGS) entry which is preliminary data.</text>
</comment>
<evidence type="ECO:0000256" key="1">
    <source>
        <dbReference type="ARBA" id="ARBA00004651"/>
    </source>
</evidence>
<dbReference type="Proteomes" id="UP000294678">
    <property type="component" value="Unassembled WGS sequence"/>
</dbReference>
<dbReference type="GO" id="GO:0005886">
    <property type="term" value="C:plasma membrane"/>
    <property type="evidence" value="ECO:0007669"/>
    <property type="project" value="UniProtKB-SubCell"/>
</dbReference>
<dbReference type="RefSeq" id="WP_134111804.1">
    <property type="nucleotide sequence ID" value="NZ_SOBG01000001.1"/>
</dbReference>
<comment type="subcellular location">
    <subcellularLocation>
        <location evidence="1">Cell membrane</location>
        <topology evidence="1">Multi-pass membrane protein</topology>
    </subcellularLocation>
</comment>
<feature type="transmembrane region" description="Helical" evidence="7">
    <location>
        <begin position="135"/>
        <end position="154"/>
    </location>
</feature>
<evidence type="ECO:0000313" key="8">
    <source>
        <dbReference type="EMBL" id="TDT72272.1"/>
    </source>
</evidence>
<evidence type="ECO:0000256" key="5">
    <source>
        <dbReference type="ARBA" id="ARBA00022989"/>
    </source>
</evidence>
<evidence type="ECO:0000313" key="9">
    <source>
        <dbReference type="Proteomes" id="UP000294678"/>
    </source>
</evidence>
<dbReference type="Pfam" id="PF02417">
    <property type="entry name" value="Chromate_transp"/>
    <property type="match status" value="1"/>
</dbReference>
<keyword evidence="4 7" id="KW-0812">Transmembrane</keyword>
<evidence type="ECO:0000256" key="6">
    <source>
        <dbReference type="ARBA" id="ARBA00023136"/>
    </source>
</evidence>
<name>A0AA46E078_9FUSO</name>
<dbReference type="InterPro" id="IPR052518">
    <property type="entry name" value="CHR_Transporter"/>
</dbReference>
<feature type="transmembrane region" description="Helical" evidence="7">
    <location>
        <begin position="7"/>
        <end position="28"/>
    </location>
</feature>
<organism evidence="8 9">
    <name type="scientific">Hypnocyclicus thermotrophus</name>
    <dbReference type="NCBI Taxonomy" id="1627895"/>
    <lineage>
        <taxon>Bacteria</taxon>
        <taxon>Fusobacteriati</taxon>
        <taxon>Fusobacteriota</taxon>
        <taxon>Fusobacteriia</taxon>
        <taxon>Fusobacteriales</taxon>
        <taxon>Fusobacteriaceae</taxon>
        <taxon>Hypnocyclicus</taxon>
    </lineage>
</organism>
<feature type="transmembrane region" description="Helical" evidence="7">
    <location>
        <begin position="109"/>
        <end position="129"/>
    </location>
</feature>
<evidence type="ECO:0000256" key="4">
    <source>
        <dbReference type="ARBA" id="ARBA00022692"/>
    </source>
</evidence>
<keyword evidence="6 7" id="KW-0472">Membrane</keyword>
<dbReference type="EMBL" id="SOBG01000001">
    <property type="protein sequence ID" value="TDT72272.1"/>
    <property type="molecule type" value="Genomic_DNA"/>
</dbReference>
<dbReference type="InterPro" id="IPR003370">
    <property type="entry name" value="Chromate_transpt"/>
</dbReference>
<keyword evidence="5 7" id="KW-1133">Transmembrane helix</keyword>
<keyword evidence="3" id="KW-1003">Cell membrane</keyword>
<dbReference type="GO" id="GO:0015109">
    <property type="term" value="F:chromate transmembrane transporter activity"/>
    <property type="evidence" value="ECO:0007669"/>
    <property type="project" value="InterPro"/>
</dbReference>
<keyword evidence="9" id="KW-1185">Reference proteome</keyword>
<feature type="transmembrane region" description="Helical" evidence="7">
    <location>
        <begin position="159"/>
        <end position="175"/>
    </location>
</feature>
<reference evidence="8 9" key="1">
    <citation type="submission" date="2019-03" db="EMBL/GenBank/DDBJ databases">
        <title>Genomic Encyclopedia of Type Strains, Phase IV (KMG-IV): sequencing the most valuable type-strain genomes for metagenomic binning, comparative biology and taxonomic classification.</title>
        <authorList>
            <person name="Goeker M."/>
        </authorList>
    </citation>
    <scope>NUCLEOTIDE SEQUENCE [LARGE SCALE GENOMIC DNA]</scope>
    <source>
        <strain evidence="8 9">DSM 100055</strain>
    </source>
</reference>
<evidence type="ECO:0000256" key="2">
    <source>
        <dbReference type="ARBA" id="ARBA00005262"/>
    </source>
</evidence>
<dbReference type="AlphaFoldDB" id="A0AA46E078"/>
<protein>
    <submittedName>
        <fullName evidence="8">Chromate transporter</fullName>
    </submittedName>
</protein>
<feature type="transmembrane region" description="Helical" evidence="7">
    <location>
        <begin position="75"/>
        <end position="97"/>
    </location>
</feature>
<sequence>MIYFKLFLTFLKISSFSFGGGLAMLPIIEKEVVKNGWLSTKEFLDIVVVSQMTPGPIVVNSATYVGNSIAGIPGAIFATFGVILPSLIIIISLANLLRTLENNYYKKSFFMSLRPVIISLILYAGIIIAKNTYFINSKINYISIILTLVCLYLIKKTNIHPISIILISAIIGIIIF</sequence>
<dbReference type="PANTHER" id="PTHR43663:SF1">
    <property type="entry name" value="CHROMATE TRANSPORTER"/>
    <property type="match status" value="1"/>
</dbReference>